<dbReference type="GO" id="GO:0005198">
    <property type="term" value="F:structural molecule activity"/>
    <property type="evidence" value="ECO:0007669"/>
    <property type="project" value="InterPro"/>
</dbReference>
<comment type="similarity">
    <text evidence="1 8">Belongs to the claudin family.</text>
</comment>
<keyword evidence="5 8" id="KW-0965">Cell junction</keyword>
<dbReference type="EMBL" id="JAATIS010001721">
    <property type="protein sequence ID" value="KAG2465539.1"/>
    <property type="molecule type" value="Genomic_DNA"/>
</dbReference>
<evidence type="ECO:0000256" key="5">
    <source>
        <dbReference type="ARBA" id="ARBA00022949"/>
    </source>
</evidence>
<proteinExistence type="inferred from homology"/>
<reference evidence="9 10" key="1">
    <citation type="journal article" date="2021" name="Cell">
        <title>Tracing the genetic footprints of vertebrate landing in non-teleost ray-finned fishes.</title>
        <authorList>
            <person name="Bi X."/>
            <person name="Wang K."/>
            <person name="Yang L."/>
            <person name="Pan H."/>
            <person name="Jiang H."/>
            <person name="Wei Q."/>
            <person name="Fang M."/>
            <person name="Yu H."/>
            <person name="Zhu C."/>
            <person name="Cai Y."/>
            <person name="He Y."/>
            <person name="Gan X."/>
            <person name="Zeng H."/>
            <person name="Yu D."/>
            <person name="Zhu Y."/>
            <person name="Jiang H."/>
            <person name="Qiu Q."/>
            <person name="Yang H."/>
            <person name="Zhang Y.E."/>
            <person name="Wang W."/>
            <person name="Zhu M."/>
            <person name="He S."/>
            <person name="Zhang G."/>
        </authorList>
    </citation>
    <scope>NUCLEOTIDE SEQUENCE [LARGE SCALE GENOMIC DNA]</scope>
    <source>
        <strain evidence="9">Bchr_013</strain>
    </source>
</reference>
<keyword evidence="10" id="KW-1185">Reference proteome</keyword>
<feature type="non-terminal residue" evidence="9">
    <location>
        <position position="146"/>
    </location>
</feature>
<evidence type="ECO:0000256" key="3">
    <source>
        <dbReference type="ARBA" id="ARBA00022475"/>
    </source>
</evidence>
<organism evidence="9 10">
    <name type="scientific">Polypterus senegalus</name>
    <name type="common">Senegal bichir</name>
    <dbReference type="NCBI Taxonomy" id="55291"/>
    <lineage>
        <taxon>Eukaryota</taxon>
        <taxon>Metazoa</taxon>
        <taxon>Chordata</taxon>
        <taxon>Craniata</taxon>
        <taxon>Vertebrata</taxon>
        <taxon>Euteleostomi</taxon>
        <taxon>Actinopterygii</taxon>
        <taxon>Polypteriformes</taxon>
        <taxon>Polypteridae</taxon>
        <taxon>Polypterus</taxon>
    </lineage>
</organism>
<dbReference type="Proteomes" id="UP000886611">
    <property type="component" value="Unassembled WGS sequence"/>
</dbReference>
<dbReference type="PROSITE" id="PS01346">
    <property type="entry name" value="CLAUDIN"/>
    <property type="match status" value="1"/>
</dbReference>
<evidence type="ECO:0000313" key="9">
    <source>
        <dbReference type="EMBL" id="KAG2465539.1"/>
    </source>
</evidence>
<protein>
    <recommendedName>
        <fullName evidence="8">Claudin</fullName>
    </recommendedName>
</protein>
<dbReference type="GO" id="GO:0005923">
    <property type="term" value="C:bicellular tight junction"/>
    <property type="evidence" value="ECO:0007669"/>
    <property type="project" value="UniProtKB-SubCell"/>
</dbReference>
<dbReference type="Pfam" id="PF00822">
    <property type="entry name" value="PMP22_Claudin"/>
    <property type="match status" value="1"/>
</dbReference>
<comment type="function">
    <text evidence="8">Claudins function as major constituents of the tight junction complexes that regulate the permeability of epithelia.</text>
</comment>
<accession>A0A8X8BSM9</accession>
<sequence length="146" mass="16283">MHSIAGFFLQRLLSVESQKMPLTGIQLIGMALSIVGWIAAIISCALPMWWVMAFISSNIVTAQTIWEGLWMNCIIFQSTGQIQCKVYYSTLALSQDLQAARTLVVVFILVTIVNMIKSLIISTFKTKVNLSWKGMASSMSVVMYYS</sequence>
<feature type="non-terminal residue" evidence="9">
    <location>
        <position position="1"/>
    </location>
</feature>
<evidence type="ECO:0000256" key="1">
    <source>
        <dbReference type="ARBA" id="ARBA00008295"/>
    </source>
</evidence>
<evidence type="ECO:0000256" key="8">
    <source>
        <dbReference type="RuleBase" id="RU060637"/>
    </source>
</evidence>
<gene>
    <name evidence="9" type="primary">Cldn4_0</name>
    <name evidence="9" type="ORF">GTO96_0016593</name>
</gene>
<keyword evidence="2 8" id="KW-0796">Tight junction</keyword>
<feature type="transmembrane region" description="Helical" evidence="8">
    <location>
        <begin position="27"/>
        <end position="51"/>
    </location>
</feature>
<name>A0A8X8BSM9_POLSE</name>
<dbReference type="Gene3D" id="1.20.140.150">
    <property type="match status" value="1"/>
</dbReference>
<dbReference type="InterPro" id="IPR004031">
    <property type="entry name" value="PMP22/EMP/MP20/Claudin"/>
</dbReference>
<keyword evidence="3 8" id="KW-1003">Cell membrane</keyword>
<dbReference type="InterPro" id="IPR006187">
    <property type="entry name" value="Claudin"/>
</dbReference>
<evidence type="ECO:0000313" key="10">
    <source>
        <dbReference type="Proteomes" id="UP000886611"/>
    </source>
</evidence>
<comment type="subcellular location">
    <subcellularLocation>
        <location evidence="8">Cell junction</location>
        <location evidence="8">Tight junction</location>
    </subcellularLocation>
    <subcellularLocation>
        <location evidence="8">Cell membrane</location>
        <topology evidence="8">Multi-pass membrane protein</topology>
    </subcellularLocation>
</comment>
<dbReference type="GO" id="GO:0005886">
    <property type="term" value="C:plasma membrane"/>
    <property type="evidence" value="ECO:0007669"/>
    <property type="project" value="UniProtKB-SubCell"/>
</dbReference>
<evidence type="ECO:0000256" key="4">
    <source>
        <dbReference type="ARBA" id="ARBA00022692"/>
    </source>
</evidence>
<dbReference type="AlphaFoldDB" id="A0A8X8BSM9"/>
<dbReference type="InterPro" id="IPR017974">
    <property type="entry name" value="Claudin_CS"/>
</dbReference>
<comment type="caution">
    <text evidence="9">The sequence shown here is derived from an EMBL/GenBank/DDBJ whole genome shotgun (WGS) entry which is preliminary data.</text>
</comment>
<keyword evidence="6 8" id="KW-1133">Transmembrane helix</keyword>
<comment type="caution">
    <text evidence="8">Lacks conserved residue(s) required for the propagation of feature annotation.</text>
</comment>
<evidence type="ECO:0000256" key="2">
    <source>
        <dbReference type="ARBA" id="ARBA00022427"/>
    </source>
</evidence>
<feature type="transmembrane region" description="Helical" evidence="8">
    <location>
        <begin position="103"/>
        <end position="124"/>
    </location>
</feature>
<keyword evidence="4 8" id="KW-0812">Transmembrane</keyword>
<dbReference type="PANTHER" id="PTHR12002">
    <property type="entry name" value="CLAUDIN"/>
    <property type="match status" value="1"/>
</dbReference>
<evidence type="ECO:0000256" key="6">
    <source>
        <dbReference type="ARBA" id="ARBA00022989"/>
    </source>
</evidence>
<keyword evidence="7 8" id="KW-0472">Membrane</keyword>
<evidence type="ECO:0000256" key="7">
    <source>
        <dbReference type="ARBA" id="ARBA00023136"/>
    </source>
</evidence>